<proteinExistence type="predicted"/>
<evidence type="ECO:0000313" key="2">
    <source>
        <dbReference type="Proteomes" id="UP000005615"/>
    </source>
</evidence>
<dbReference type="AlphaFoldDB" id="F3L2U7"/>
<dbReference type="Proteomes" id="UP000005615">
    <property type="component" value="Unassembled WGS sequence"/>
</dbReference>
<evidence type="ECO:0000313" key="1">
    <source>
        <dbReference type="EMBL" id="EGG29415.1"/>
    </source>
</evidence>
<keyword evidence="2" id="KW-1185">Reference proteome</keyword>
<dbReference type="EMBL" id="AEIG01000055">
    <property type="protein sequence ID" value="EGG29415.1"/>
    <property type="molecule type" value="Genomic_DNA"/>
</dbReference>
<dbReference type="Gene3D" id="2.20.110.10">
    <property type="entry name" value="Histone H3 K4-specific methyltransferase SET7/9 N-terminal domain"/>
    <property type="match status" value="1"/>
</dbReference>
<sequence length="111" mass="12791">MFGFLKRRRQNTEFFDTESVVVTYTGEVLSADFTAESLNRTDVHDYGYAYHNLLPHGRGHIIYILHGEVVEEYEGEFEVGQYHGRGKLYFKGTTYEGKFDEGISLDKPKNG</sequence>
<comment type="caution">
    <text evidence="1">The sequence shown here is derived from an EMBL/GenBank/DDBJ whole genome shotgun (WGS) entry which is preliminary data.</text>
</comment>
<name>F3L2U7_9GAMM</name>
<accession>F3L2U7</accession>
<protein>
    <submittedName>
        <fullName evidence="1">Uncharacterized protein</fullName>
    </submittedName>
</protein>
<organism evidence="1 2">
    <name type="scientific">Aequoribacter fuscus</name>
    <dbReference type="NCBI Taxonomy" id="2518989"/>
    <lineage>
        <taxon>Bacteria</taxon>
        <taxon>Pseudomonadati</taxon>
        <taxon>Pseudomonadota</taxon>
        <taxon>Gammaproteobacteria</taxon>
        <taxon>Cellvibrionales</taxon>
        <taxon>Halieaceae</taxon>
        <taxon>Aequoribacter</taxon>
    </lineage>
</organism>
<reference evidence="1 2" key="1">
    <citation type="journal article" date="2011" name="J. Bacteriol.">
        <title>Genome sequence of strain IMCC3088, a proteorhodopsin-containing marine bacterium belonging to the OM60/NOR5 clade.</title>
        <authorList>
            <person name="Jang Y."/>
            <person name="Oh H.M."/>
            <person name="Kang I."/>
            <person name="Lee K."/>
            <person name="Yang S.J."/>
            <person name="Cho J.C."/>
        </authorList>
    </citation>
    <scope>NUCLEOTIDE SEQUENCE [LARGE SCALE GENOMIC DNA]</scope>
    <source>
        <strain evidence="1 2">IMCC3088</strain>
    </source>
</reference>
<dbReference type="OrthoDB" id="3034572at2"/>
<dbReference type="SUPFAM" id="SSF82185">
    <property type="entry name" value="Histone H3 K4-specific methyltransferase SET7/9 N-terminal domain"/>
    <property type="match status" value="1"/>
</dbReference>
<gene>
    <name evidence="1" type="ORF">IMCC3088_1871</name>
</gene>